<dbReference type="Proteomes" id="UP000275078">
    <property type="component" value="Unassembled WGS sequence"/>
</dbReference>
<sequence length="611" mass="67961">MTSLVSDIHAIFVLTRSLRERFKKGPSAYRKTCATLTELEDIIIKVETLFDPESKGLTEHTRVDSAQQRRLGAGRMVGRQTDGSNPSTATDVGTVVSRGNSGGSPRLGIIRPQDRITEVVDDSDDSDADEHETEEKPTFIAKNSSLGRALEEHIGTCYDILHEFEERARSWEEAIALAPPRQRVSPSSRSSMRSPQKSLVETGWKRITNLASYTQKSVAASIEFSAKDMLKYVNDIREHIKAIGIYIELSTAESQKRTEKTLQNVERTATRIEKKQERMFHVLCEFVNASYSSGVPHMVSGSHWGAIPTVEILGTMGWLPYLPIAACRTPTDIFRSILSRLGDCRFLEASIVVNGSWPNIELSELFASHRSTMYRLYECKACGDAFPFVPVEPRRASPLAIHPGDKIELATVISDPSGTYDFAITAPCQYPAHRTLRRVYVRDPSRFFKQNNGLELASTHKHKCNEPGPGERGTLSMKSLGEFADQLSELTVPVTTTNKMQILEQVQVDIAIFITNRASEGSELDYLSYYSLFRPSFISCLLNASLKLGSEGNESFGTLLSQIFGSERLDGSTNVDLSNPTVYNKARLAQSRHVRSGSGFICLNTQNTPEE</sequence>
<evidence type="ECO:0000313" key="2">
    <source>
        <dbReference type="EMBL" id="RPA77261.1"/>
    </source>
</evidence>
<dbReference type="AlphaFoldDB" id="A0A3N4HZ95"/>
<evidence type="ECO:0000313" key="3">
    <source>
        <dbReference type="Proteomes" id="UP000275078"/>
    </source>
</evidence>
<dbReference type="EMBL" id="ML119729">
    <property type="protein sequence ID" value="RPA77261.1"/>
    <property type="molecule type" value="Genomic_DNA"/>
</dbReference>
<feature type="compositionally biased region" description="Polar residues" evidence="1">
    <location>
        <begin position="81"/>
        <end position="91"/>
    </location>
</feature>
<organism evidence="2 3">
    <name type="scientific">Ascobolus immersus RN42</name>
    <dbReference type="NCBI Taxonomy" id="1160509"/>
    <lineage>
        <taxon>Eukaryota</taxon>
        <taxon>Fungi</taxon>
        <taxon>Dikarya</taxon>
        <taxon>Ascomycota</taxon>
        <taxon>Pezizomycotina</taxon>
        <taxon>Pezizomycetes</taxon>
        <taxon>Pezizales</taxon>
        <taxon>Ascobolaceae</taxon>
        <taxon>Ascobolus</taxon>
    </lineage>
</organism>
<reference evidence="2 3" key="1">
    <citation type="journal article" date="2018" name="Nat. Ecol. Evol.">
        <title>Pezizomycetes genomes reveal the molecular basis of ectomycorrhizal truffle lifestyle.</title>
        <authorList>
            <person name="Murat C."/>
            <person name="Payen T."/>
            <person name="Noel B."/>
            <person name="Kuo A."/>
            <person name="Morin E."/>
            <person name="Chen J."/>
            <person name="Kohler A."/>
            <person name="Krizsan K."/>
            <person name="Balestrini R."/>
            <person name="Da Silva C."/>
            <person name="Montanini B."/>
            <person name="Hainaut M."/>
            <person name="Levati E."/>
            <person name="Barry K.W."/>
            <person name="Belfiori B."/>
            <person name="Cichocki N."/>
            <person name="Clum A."/>
            <person name="Dockter R.B."/>
            <person name="Fauchery L."/>
            <person name="Guy J."/>
            <person name="Iotti M."/>
            <person name="Le Tacon F."/>
            <person name="Lindquist E.A."/>
            <person name="Lipzen A."/>
            <person name="Malagnac F."/>
            <person name="Mello A."/>
            <person name="Molinier V."/>
            <person name="Miyauchi S."/>
            <person name="Poulain J."/>
            <person name="Riccioni C."/>
            <person name="Rubini A."/>
            <person name="Sitrit Y."/>
            <person name="Splivallo R."/>
            <person name="Traeger S."/>
            <person name="Wang M."/>
            <person name="Zifcakova L."/>
            <person name="Wipf D."/>
            <person name="Zambonelli A."/>
            <person name="Paolocci F."/>
            <person name="Nowrousian M."/>
            <person name="Ottonello S."/>
            <person name="Baldrian P."/>
            <person name="Spatafora J.W."/>
            <person name="Henrissat B."/>
            <person name="Nagy L.G."/>
            <person name="Aury J.M."/>
            <person name="Wincker P."/>
            <person name="Grigoriev I.V."/>
            <person name="Bonfante P."/>
            <person name="Martin F.M."/>
        </authorList>
    </citation>
    <scope>NUCLEOTIDE SEQUENCE [LARGE SCALE GENOMIC DNA]</scope>
    <source>
        <strain evidence="2 3">RN42</strain>
    </source>
</reference>
<proteinExistence type="predicted"/>
<gene>
    <name evidence="2" type="ORF">BJ508DRAFT_417179</name>
</gene>
<feature type="region of interest" description="Disordered" evidence="1">
    <location>
        <begin position="77"/>
        <end position="109"/>
    </location>
</feature>
<accession>A0A3N4HZ95</accession>
<keyword evidence="3" id="KW-1185">Reference proteome</keyword>
<protein>
    <submittedName>
        <fullName evidence="2">Uncharacterized protein</fullName>
    </submittedName>
</protein>
<name>A0A3N4HZ95_ASCIM</name>
<evidence type="ECO:0000256" key="1">
    <source>
        <dbReference type="SAM" id="MobiDB-lite"/>
    </source>
</evidence>